<dbReference type="Pfam" id="PF13342">
    <property type="entry name" value="Toprim_Crpt"/>
    <property type="match status" value="1"/>
</dbReference>
<feature type="non-terminal residue" evidence="1">
    <location>
        <position position="1"/>
    </location>
</feature>
<dbReference type="Proteomes" id="UP000020529">
    <property type="component" value="Unassembled WGS sequence"/>
</dbReference>
<name>A0A015W8S9_BACFG</name>
<dbReference type="EMBL" id="JGCY01000072">
    <property type="protein sequence ID" value="EXY76890.1"/>
    <property type="molecule type" value="Genomic_DNA"/>
</dbReference>
<dbReference type="RefSeq" id="WP_394851543.1">
    <property type="nucleotide sequence ID" value="NZ_JGCY01000072.1"/>
</dbReference>
<gene>
    <name evidence="1" type="primary">topB3</name>
    <name evidence="1" type="ORF">M124_4210</name>
</gene>
<dbReference type="AlphaFoldDB" id="A0A015W8S9"/>
<organism evidence="1 2">
    <name type="scientific">Bacteroides fragilis str. 3988T(B)14</name>
    <dbReference type="NCBI Taxonomy" id="1339315"/>
    <lineage>
        <taxon>Bacteria</taxon>
        <taxon>Pseudomonadati</taxon>
        <taxon>Bacteroidota</taxon>
        <taxon>Bacteroidia</taxon>
        <taxon>Bacteroidales</taxon>
        <taxon>Bacteroidaceae</taxon>
        <taxon>Bacteroides</taxon>
    </lineage>
</organism>
<dbReference type="InterPro" id="IPR025589">
    <property type="entry name" value="Toprim_C_rpt"/>
</dbReference>
<protein>
    <submittedName>
        <fullName evidence="1">DNA topoisomerase domain protein</fullName>
        <ecNumber evidence="1">5.99.1.2</ecNumber>
    </submittedName>
</protein>
<accession>A0A015W8S9</accession>
<keyword evidence="1" id="KW-0413">Isomerase</keyword>
<evidence type="ECO:0000313" key="1">
    <source>
        <dbReference type="EMBL" id="EXY76890.1"/>
    </source>
</evidence>
<dbReference type="GO" id="GO:0016853">
    <property type="term" value="F:isomerase activity"/>
    <property type="evidence" value="ECO:0007669"/>
    <property type="project" value="UniProtKB-KW"/>
</dbReference>
<proteinExistence type="predicted"/>
<sequence length="42" mass="4862">LKGFKSKQGKNFDAIVAFDGEYNTTFVFPEKKCKSSYPKKRK</sequence>
<comment type="caution">
    <text evidence="1">The sequence shown here is derived from an EMBL/GenBank/DDBJ whole genome shotgun (WGS) entry which is preliminary data.</text>
</comment>
<dbReference type="EC" id="5.99.1.2" evidence="1"/>
<evidence type="ECO:0000313" key="2">
    <source>
        <dbReference type="Proteomes" id="UP000020529"/>
    </source>
</evidence>
<reference evidence="1 2" key="1">
    <citation type="submission" date="2014-02" db="EMBL/GenBank/DDBJ databases">
        <authorList>
            <person name="Sears C."/>
            <person name="Carroll K."/>
            <person name="Sack B.R."/>
            <person name="Qadri F."/>
            <person name="Myers L.L."/>
            <person name="Chung G.-T."/>
            <person name="Escheverria P."/>
            <person name="Fraser C.M."/>
            <person name="Sadzewicz L."/>
            <person name="Shefchek K.A."/>
            <person name="Tallon L."/>
            <person name="Das S.P."/>
            <person name="Daugherty S."/>
            <person name="Mongodin E.F."/>
        </authorList>
    </citation>
    <scope>NUCLEOTIDE SEQUENCE [LARGE SCALE GENOMIC DNA]</scope>
    <source>
        <strain evidence="2">3988T(B)14</strain>
    </source>
</reference>